<dbReference type="Proteomes" id="UP000034508">
    <property type="component" value="Unassembled WGS sequence"/>
</dbReference>
<name>A0A0G0HYP7_9BACT</name>
<dbReference type="CDD" id="cd10918">
    <property type="entry name" value="CE4_NodB_like_5s_6s"/>
    <property type="match status" value="1"/>
</dbReference>
<dbReference type="PANTHER" id="PTHR34216">
    <property type="match status" value="1"/>
</dbReference>
<evidence type="ECO:0000313" key="4">
    <source>
        <dbReference type="EMBL" id="KKQ17109.1"/>
    </source>
</evidence>
<dbReference type="PANTHER" id="PTHR34216:SF7">
    <property type="entry name" value="POLY-BETA-1,6-N-ACETYL-D-GLUCOSAMINE N-DEACETYLASE"/>
    <property type="match status" value="1"/>
</dbReference>
<evidence type="ECO:0000259" key="3">
    <source>
        <dbReference type="PROSITE" id="PS51677"/>
    </source>
</evidence>
<sequence length="274" mass="30728">MKFKYLYLSIFLLTALGIGFILLKNHQTTSLVKTPSPSALTASPTPKYPKILSYQVPILMYHYIRNAEGESELGKNLSVSPKNFEDQIKWLKENNFESLKASDLADPDKKELSRIAFEKKKPIVITFDDGYEDAYTNALPVLQKYEMTATFYIIRDFVGRPEYMNQTQINKLQSNGFEIGSHTLSHPDLSKADTADTKAQIFDSKENALSFCYPAGKYNPTTVSLVKEAGYLTAVTTNGRIADQNSNLLELPRVRINESSGEAFGRKITTALAN</sequence>
<keyword evidence="2" id="KW-0472">Membrane</keyword>
<reference evidence="4 5" key="1">
    <citation type="journal article" date="2015" name="Nature">
        <title>rRNA introns, odd ribosomes, and small enigmatic genomes across a large radiation of phyla.</title>
        <authorList>
            <person name="Brown C.T."/>
            <person name="Hug L.A."/>
            <person name="Thomas B.C."/>
            <person name="Sharon I."/>
            <person name="Castelle C.J."/>
            <person name="Singh A."/>
            <person name="Wilkins M.J."/>
            <person name="Williams K.H."/>
            <person name="Banfield J.F."/>
        </authorList>
    </citation>
    <scope>NUCLEOTIDE SEQUENCE [LARGE SCALE GENOMIC DNA]</scope>
</reference>
<protein>
    <submittedName>
        <fullName evidence="4">Polysaccharide deacetylase</fullName>
    </submittedName>
</protein>
<evidence type="ECO:0000256" key="1">
    <source>
        <dbReference type="ARBA" id="ARBA00022729"/>
    </source>
</evidence>
<dbReference type="EMBL" id="LBSM01000022">
    <property type="protein sequence ID" value="KKQ17109.1"/>
    <property type="molecule type" value="Genomic_DNA"/>
</dbReference>
<proteinExistence type="predicted"/>
<keyword evidence="2" id="KW-0812">Transmembrane</keyword>
<evidence type="ECO:0000256" key="2">
    <source>
        <dbReference type="SAM" id="Phobius"/>
    </source>
</evidence>
<feature type="transmembrane region" description="Helical" evidence="2">
    <location>
        <begin position="6"/>
        <end position="23"/>
    </location>
</feature>
<evidence type="ECO:0000313" key="5">
    <source>
        <dbReference type="Proteomes" id="UP000034508"/>
    </source>
</evidence>
<dbReference type="Gene3D" id="3.20.20.370">
    <property type="entry name" value="Glycoside hydrolase/deacetylase"/>
    <property type="match status" value="1"/>
</dbReference>
<keyword evidence="1" id="KW-0732">Signal</keyword>
<dbReference type="InterPro" id="IPR002509">
    <property type="entry name" value="NODB_dom"/>
</dbReference>
<gene>
    <name evidence="4" type="ORF">US31_C0022G0006</name>
</gene>
<dbReference type="GO" id="GO:0005975">
    <property type="term" value="P:carbohydrate metabolic process"/>
    <property type="evidence" value="ECO:0007669"/>
    <property type="project" value="InterPro"/>
</dbReference>
<dbReference type="InterPro" id="IPR011330">
    <property type="entry name" value="Glyco_hydro/deAcase_b/a-brl"/>
</dbReference>
<dbReference type="Pfam" id="PF01522">
    <property type="entry name" value="Polysacc_deac_1"/>
    <property type="match status" value="1"/>
</dbReference>
<accession>A0A0G0HYP7</accession>
<comment type="caution">
    <text evidence="4">The sequence shown here is derived from an EMBL/GenBank/DDBJ whole genome shotgun (WGS) entry which is preliminary data.</text>
</comment>
<dbReference type="AlphaFoldDB" id="A0A0G0HYP7"/>
<organism evidence="4 5">
    <name type="scientific">Berkelbacteria bacterium GW2011_GWA1_36_9</name>
    <dbReference type="NCBI Taxonomy" id="1618331"/>
    <lineage>
        <taxon>Bacteria</taxon>
        <taxon>Candidatus Berkelbacteria</taxon>
    </lineage>
</organism>
<dbReference type="GO" id="GO:0016810">
    <property type="term" value="F:hydrolase activity, acting on carbon-nitrogen (but not peptide) bonds"/>
    <property type="evidence" value="ECO:0007669"/>
    <property type="project" value="InterPro"/>
</dbReference>
<dbReference type="SUPFAM" id="SSF88713">
    <property type="entry name" value="Glycoside hydrolase/deacetylase"/>
    <property type="match status" value="1"/>
</dbReference>
<feature type="domain" description="NodB homology" evidence="3">
    <location>
        <begin position="121"/>
        <end position="274"/>
    </location>
</feature>
<dbReference type="PROSITE" id="PS51677">
    <property type="entry name" value="NODB"/>
    <property type="match status" value="1"/>
</dbReference>
<keyword evidence="2" id="KW-1133">Transmembrane helix</keyword>
<dbReference type="InterPro" id="IPR051398">
    <property type="entry name" value="Polysacch_Deacetylase"/>
</dbReference>